<dbReference type="AlphaFoldDB" id="A0A0J0XX27"/>
<dbReference type="Proteomes" id="UP000053611">
    <property type="component" value="Unassembled WGS sequence"/>
</dbReference>
<protein>
    <submittedName>
        <fullName evidence="1">Uncharacterized protein</fullName>
    </submittedName>
</protein>
<dbReference type="GeneID" id="28982509"/>
<proteinExistence type="predicted"/>
<dbReference type="EMBL" id="KQ087180">
    <property type="protein sequence ID" value="KLT45598.1"/>
    <property type="molecule type" value="Genomic_DNA"/>
</dbReference>
<reference evidence="1 2" key="1">
    <citation type="submission" date="2015-03" db="EMBL/GenBank/DDBJ databases">
        <title>Genomics and transcriptomics of the oil-accumulating basidiomycete yeast T. oleaginosus allow insights into substrate utilization and the diverse evolutionary trajectories of mating systems in fungi.</title>
        <authorList>
            <consortium name="DOE Joint Genome Institute"/>
            <person name="Kourist R."/>
            <person name="Kracht O."/>
            <person name="Bracharz F."/>
            <person name="Lipzen A."/>
            <person name="Nolan M."/>
            <person name="Ohm R."/>
            <person name="Grigoriev I."/>
            <person name="Sun S."/>
            <person name="Heitman J."/>
            <person name="Bruck T."/>
            <person name="Nowrousian M."/>
        </authorList>
    </citation>
    <scope>NUCLEOTIDE SEQUENCE [LARGE SCALE GENOMIC DNA]</scope>
    <source>
        <strain evidence="1 2">IBC0246</strain>
    </source>
</reference>
<name>A0A0J0XX27_9TREE</name>
<keyword evidence="2" id="KW-1185">Reference proteome</keyword>
<accession>A0A0J0XX27</accession>
<gene>
    <name evidence="1" type="ORF">CC85DRAFT_282220</name>
</gene>
<evidence type="ECO:0000313" key="2">
    <source>
        <dbReference type="Proteomes" id="UP000053611"/>
    </source>
</evidence>
<sequence length="116" mass="12537">MPSLLWKIQNVLTDLAHTPMLPPPPPPPTVELSPVFSTPSPSLRFPSSASYTIGSGSEASSFEIDAEAAPAVRDMVRCRSSVLTPDRCRDAGQAGRVGRSRLRLSMGISGWYNNRI</sequence>
<organism evidence="1 2">
    <name type="scientific">Cutaneotrichosporon oleaginosum</name>
    <dbReference type="NCBI Taxonomy" id="879819"/>
    <lineage>
        <taxon>Eukaryota</taxon>
        <taxon>Fungi</taxon>
        <taxon>Dikarya</taxon>
        <taxon>Basidiomycota</taxon>
        <taxon>Agaricomycotina</taxon>
        <taxon>Tremellomycetes</taxon>
        <taxon>Trichosporonales</taxon>
        <taxon>Trichosporonaceae</taxon>
        <taxon>Cutaneotrichosporon</taxon>
    </lineage>
</organism>
<dbReference type="RefSeq" id="XP_018282089.1">
    <property type="nucleotide sequence ID" value="XM_018421906.1"/>
</dbReference>
<evidence type="ECO:0000313" key="1">
    <source>
        <dbReference type="EMBL" id="KLT45598.1"/>
    </source>
</evidence>